<organism evidence="7 8">
    <name type="scientific">Meloidogyne enterolobii</name>
    <name type="common">Root-knot nematode worm</name>
    <name type="synonym">Meloidogyne mayaguensis</name>
    <dbReference type="NCBI Taxonomy" id="390850"/>
    <lineage>
        <taxon>Eukaryota</taxon>
        <taxon>Metazoa</taxon>
        <taxon>Ecdysozoa</taxon>
        <taxon>Nematoda</taxon>
        <taxon>Chromadorea</taxon>
        <taxon>Rhabditida</taxon>
        <taxon>Tylenchina</taxon>
        <taxon>Tylenchomorpha</taxon>
        <taxon>Tylenchoidea</taxon>
        <taxon>Meloidogynidae</taxon>
        <taxon>Meloidogyninae</taxon>
        <taxon>Meloidogyne</taxon>
    </lineage>
</organism>
<comment type="similarity">
    <text evidence="2">Belongs to the nematode receptor-like protein srd family.</text>
</comment>
<feature type="transmembrane region" description="Helical" evidence="6">
    <location>
        <begin position="93"/>
        <end position="110"/>
    </location>
</feature>
<feature type="transmembrane region" description="Helical" evidence="6">
    <location>
        <begin position="46"/>
        <end position="64"/>
    </location>
</feature>
<protein>
    <submittedName>
        <fullName evidence="7">Uncharacterized protein</fullName>
    </submittedName>
</protein>
<evidence type="ECO:0000256" key="2">
    <source>
        <dbReference type="ARBA" id="ARBA00009166"/>
    </source>
</evidence>
<dbReference type="InterPro" id="IPR019421">
    <property type="entry name" value="7TM_GPCR_serpentine_rcpt_Srd"/>
</dbReference>
<evidence type="ECO:0000313" key="7">
    <source>
        <dbReference type="EMBL" id="CAD2138646.1"/>
    </source>
</evidence>
<dbReference type="SUPFAM" id="SSF81321">
    <property type="entry name" value="Family A G protein-coupled receptor-like"/>
    <property type="match status" value="1"/>
</dbReference>
<comment type="caution">
    <text evidence="7">The sequence shown here is derived from an EMBL/GenBank/DDBJ whole genome shotgun (WGS) entry which is preliminary data.</text>
</comment>
<keyword evidence="4 6" id="KW-1133">Transmembrane helix</keyword>
<dbReference type="OrthoDB" id="5782260at2759"/>
<accession>A0A6V7TXV7</accession>
<evidence type="ECO:0000256" key="3">
    <source>
        <dbReference type="ARBA" id="ARBA00022692"/>
    </source>
</evidence>
<keyword evidence="5 6" id="KW-0472">Membrane</keyword>
<dbReference type="Pfam" id="PF10317">
    <property type="entry name" value="7TM_GPCR_Srd"/>
    <property type="match status" value="1"/>
</dbReference>
<evidence type="ECO:0000256" key="4">
    <source>
        <dbReference type="ARBA" id="ARBA00022989"/>
    </source>
</evidence>
<dbReference type="InterPro" id="IPR050920">
    <property type="entry name" value="Nematode_rcpt-like_delta"/>
</dbReference>
<evidence type="ECO:0000256" key="5">
    <source>
        <dbReference type="ARBA" id="ARBA00023136"/>
    </source>
</evidence>
<reference evidence="7 8" key="1">
    <citation type="submission" date="2020-08" db="EMBL/GenBank/DDBJ databases">
        <authorList>
            <person name="Koutsovoulos G."/>
            <person name="Danchin GJ E."/>
        </authorList>
    </citation>
    <scope>NUCLEOTIDE SEQUENCE [LARGE SCALE GENOMIC DNA]</scope>
</reference>
<feature type="transmembrane region" description="Helical" evidence="6">
    <location>
        <begin position="138"/>
        <end position="161"/>
    </location>
</feature>
<dbReference type="PANTHER" id="PTHR22945:SF40">
    <property type="entry name" value="SERPENTINE RECEPTOR, CLASS D (DELTA)-RELATED"/>
    <property type="match status" value="1"/>
</dbReference>
<name>A0A6V7TXV7_MELEN</name>
<feature type="transmembrane region" description="Helical" evidence="6">
    <location>
        <begin position="12"/>
        <end position="34"/>
    </location>
</feature>
<gene>
    <name evidence="7" type="ORF">MENT_LOCUS5839</name>
</gene>
<dbReference type="Proteomes" id="UP000580250">
    <property type="component" value="Unassembled WGS sequence"/>
</dbReference>
<evidence type="ECO:0000256" key="1">
    <source>
        <dbReference type="ARBA" id="ARBA00004141"/>
    </source>
</evidence>
<sequence length="192" mass="22816">MSPNLPDILFKFDFWGSLLLGYPLNIILIILIIFKTPKEMETHSRILIQNCVLDIFMLTNQMFLQGYLLLDTEGNSIIIFPNGILLSLMKEDFNPIICNIVFAFWVYIGNSNTHGLNVQFIYRYLVLNRNMKINFRRYLFMLSIALLVNLFYILNLLFFYYPYSFGGIKYFENLNKTLPFIQYKMETVIFKF</sequence>
<dbReference type="EMBL" id="CAJEWN010000022">
    <property type="protein sequence ID" value="CAD2138646.1"/>
    <property type="molecule type" value="Genomic_DNA"/>
</dbReference>
<dbReference type="GO" id="GO:0016020">
    <property type="term" value="C:membrane"/>
    <property type="evidence" value="ECO:0007669"/>
    <property type="project" value="UniProtKB-SubCell"/>
</dbReference>
<dbReference type="PANTHER" id="PTHR22945">
    <property type="entry name" value="SERPENTINE RECEPTOR, CLASS D DELTA"/>
    <property type="match status" value="1"/>
</dbReference>
<comment type="subcellular location">
    <subcellularLocation>
        <location evidence="1">Membrane</location>
        <topology evidence="1">Multi-pass membrane protein</topology>
    </subcellularLocation>
</comment>
<evidence type="ECO:0000256" key="6">
    <source>
        <dbReference type="SAM" id="Phobius"/>
    </source>
</evidence>
<proteinExistence type="inferred from homology"/>
<keyword evidence="3 6" id="KW-0812">Transmembrane</keyword>
<dbReference type="AlphaFoldDB" id="A0A6V7TXV7"/>
<evidence type="ECO:0000313" key="8">
    <source>
        <dbReference type="Proteomes" id="UP000580250"/>
    </source>
</evidence>